<dbReference type="InterPro" id="IPR006597">
    <property type="entry name" value="Sel1-like"/>
</dbReference>
<protein>
    <submittedName>
        <fullName evidence="3">Uncharacterized protein</fullName>
    </submittedName>
</protein>
<reference evidence="3 4" key="1">
    <citation type="journal article" date="2012" name="Genome Biol.">
        <title>Genome and low-iron response of an oceanic diatom adapted to chronic iron limitation.</title>
        <authorList>
            <person name="Lommer M."/>
            <person name="Specht M."/>
            <person name="Roy A.S."/>
            <person name="Kraemer L."/>
            <person name="Andreson R."/>
            <person name="Gutowska M.A."/>
            <person name="Wolf J."/>
            <person name="Bergner S.V."/>
            <person name="Schilhabel M.B."/>
            <person name="Klostermeier U.C."/>
            <person name="Beiko R.G."/>
            <person name="Rosenstiel P."/>
            <person name="Hippler M."/>
            <person name="Laroche J."/>
        </authorList>
    </citation>
    <scope>NUCLEOTIDE SEQUENCE [LARGE SCALE GENOMIC DNA]</scope>
    <source>
        <strain evidence="3 4">CCMP1005</strain>
    </source>
</reference>
<evidence type="ECO:0000256" key="1">
    <source>
        <dbReference type="ARBA" id="ARBA00038101"/>
    </source>
</evidence>
<dbReference type="Gene3D" id="1.25.40.10">
    <property type="entry name" value="Tetratricopeptide repeat domain"/>
    <property type="match status" value="1"/>
</dbReference>
<dbReference type="PANTHER" id="PTHR11102:SF160">
    <property type="entry name" value="ERAD-ASSOCIATED E3 UBIQUITIN-PROTEIN LIGASE COMPONENT HRD3"/>
    <property type="match status" value="1"/>
</dbReference>
<feature type="region of interest" description="Disordered" evidence="2">
    <location>
        <begin position="116"/>
        <end position="177"/>
    </location>
</feature>
<dbReference type="SUPFAM" id="SSF81901">
    <property type="entry name" value="HCP-like"/>
    <property type="match status" value="1"/>
</dbReference>
<name>K0SCM8_THAOC</name>
<keyword evidence="4" id="KW-1185">Reference proteome</keyword>
<dbReference type="AlphaFoldDB" id="K0SCM8"/>
<dbReference type="SMART" id="SM00671">
    <property type="entry name" value="SEL1"/>
    <property type="match status" value="3"/>
</dbReference>
<dbReference type="InterPro" id="IPR050767">
    <property type="entry name" value="Sel1_AlgK"/>
</dbReference>
<organism evidence="3 4">
    <name type="scientific">Thalassiosira oceanica</name>
    <name type="common">Marine diatom</name>
    <dbReference type="NCBI Taxonomy" id="159749"/>
    <lineage>
        <taxon>Eukaryota</taxon>
        <taxon>Sar</taxon>
        <taxon>Stramenopiles</taxon>
        <taxon>Ochrophyta</taxon>
        <taxon>Bacillariophyta</taxon>
        <taxon>Coscinodiscophyceae</taxon>
        <taxon>Thalassiosirophycidae</taxon>
        <taxon>Thalassiosirales</taxon>
        <taxon>Thalassiosiraceae</taxon>
        <taxon>Thalassiosira</taxon>
    </lineage>
</organism>
<feature type="non-terminal residue" evidence="3">
    <location>
        <position position="1"/>
    </location>
</feature>
<evidence type="ECO:0000313" key="3">
    <source>
        <dbReference type="EMBL" id="EJK56462.1"/>
    </source>
</evidence>
<feature type="region of interest" description="Disordered" evidence="2">
    <location>
        <begin position="64"/>
        <end position="90"/>
    </location>
</feature>
<evidence type="ECO:0000256" key="2">
    <source>
        <dbReference type="SAM" id="MobiDB-lite"/>
    </source>
</evidence>
<comment type="similarity">
    <text evidence="1">Belongs to the sel-1 family.</text>
</comment>
<dbReference type="PANTHER" id="PTHR11102">
    <property type="entry name" value="SEL-1-LIKE PROTEIN"/>
    <property type="match status" value="1"/>
</dbReference>
<gene>
    <name evidence="3" type="ORF">THAOC_23643</name>
</gene>
<dbReference type="InterPro" id="IPR011990">
    <property type="entry name" value="TPR-like_helical_dom_sf"/>
</dbReference>
<dbReference type="Pfam" id="PF08238">
    <property type="entry name" value="Sel1"/>
    <property type="match status" value="3"/>
</dbReference>
<sequence length="325" mass="35936">FAYRLPIGPTGAASLIFRWLRRGGQNVLCKGLISETEASASHAVFVGRGRAPILQRSWEGWPKIPSTSPVLPDRSESKRGRTTNGHTGHQASSINYELRACNERWRRNLRQLRQARERHRQAQKLHGLPPGQVLRGGLPEGPPQAAQEDLQTTRSGAPGRATLQSGTRETGGGILPDLRSADSVTKLGLQKDMRKAVELFTKAAELGSIEALFDLGNAYYNGDGVQEDKGKAAELYKKAAMQGHVVGRHNLGNHEGRKGNYDRAVRHYLISAKMGYEKSVQNIKRALMQGCATKEQYAEAMNGYQDAVEEMKSHDRDEAVRRLGY</sequence>
<accession>K0SCM8</accession>
<comment type="caution">
    <text evidence="3">The sequence shown here is derived from an EMBL/GenBank/DDBJ whole genome shotgun (WGS) entry which is preliminary data.</text>
</comment>
<dbReference type="OrthoDB" id="27934at2759"/>
<proteinExistence type="inferred from homology"/>
<evidence type="ECO:0000313" key="4">
    <source>
        <dbReference type="Proteomes" id="UP000266841"/>
    </source>
</evidence>
<dbReference type="EMBL" id="AGNL01031347">
    <property type="protein sequence ID" value="EJK56462.1"/>
    <property type="molecule type" value="Genomic_DNA"/>
</dbReference>
<dbReference type="Proteomes" id="UP000266841">
    <property type="component" value="Unassembled WGS sequence"/>
</dbReference>